<protein>
    <submittedName>
        <fullName evidence="2">Thiol-disulfide isomerase/thioredoxin</fullName>
    </submittedName>
</protein>
<dbReference type="SUPFAM" id="SSF52833">
    <property type="entry name" value="Thioredoxin-like"/>
    <property type="match status" value="1"/>
</dbReference>
<dbReference type="Gene3D" id="3.40.30.10">
    <property type="entry name" value="Glutaredoxin"/>
    <property type="match status" value="1"/>
</dbReference>
<evidence type="ECO:0000256" key="1">
    <source>
        <dbReference type="SAM" id="Phobius"/>
    </source>
</evidence>
<organism evidence="2 3">
    <name type="scientific">Paenibacillus phyllosphaerae</name>
    <dbReference type="NCBI Taxonomy" id="274593"/>
    <lineage>
        <taxon>Bacteria</taxon>
        <taxon>Bacillati</taxon>
        <taxon>Bacillota</taxon>
        <taxon>Bacilli</taxon>
        <taxon>Bacillales</taxon>
        <taxon>Paenibacillaceae</taxon>
        <taxon>Paenibacillus</taxon>
    </lineage>
</organism>
<dbReference type="EMBL" id="JACHXK010000009">
    <property type="protein sequence ID" value="MBB3111981.1"/>
    <property type="molecule type" value="Genomic_DNA"/>
</dbReference>
<proteinExistence type="predicted"/>
<evidence type="ECO:0000313" key="3">
    <source>
        <dbReference type="Proteomes" id="UP000570361"/>
    </source>
</evidence>
<feature type="transmembrane region" description="Helical" evidence="1">
    <location>
        <begin position="6"/>
        <end position="27"/>
    </location>
</feature>
<comment type="caution">
    <text evidence="2">The sequence shown here is derived from an EMBL/GenBank/DDBJ whole genome shotgun (WGS) entry which is preliminary data.</text>
</comment>
<dbReference type="RefSeq" id="WP_183601821.1">
    <property type="nucleotide sequence ID" value="NZ_JACHXK010000009.1"/>
</dbReference>
<dbReference type="InterPro" id="IPR036249">
    <property type="entry name" value="Thioredoxin-like_sf"/>
</dbReference>
<keyword evidence="1" id="KW-0812">Transmembrane</keyword>
<dbReference type="GO" id="GO:0016853">
    <property type="term" value="F:isomerase activity"/>
    <property type="evidence" value="ECO:0007669"/>
    <property type="project" value="UniProtKB-KW"/>
</dbReference>
<evidence type="ECO:0000313" key="2">
    <source>
        <dbReference type="EMBL" id="MBB3111981.1"/>
    </source>
</evidence>
<keyword evidence="1" id="KW-0472">Membrane</keyword>
<keyword evidence="1" id="KW-1133">Transmembrane helix</keyword>
<reference evidence="2 3" key="1">
    <citation type="submission" date="2020-08" db="EMBL/GenBank/DDBJ databases">
        <title>Genomic Encyclopedia of Type Strains, Phase III (KMG-III): the genomes of soil and plant-associated and newly described type strains.</title>
        <authorList>
            <person name="Whitman W."/>
        </authorList>
    </citation>
    <scope>NUCLEOTIDE SEQUENCE [LARGE SCALE GENOMIC DNA]</scope>
    <source>
        <strain evidence="2 3">CECT 5862</strain>
    </source>
</reference>
<name>A0A7W5B1I8_9BACL</name>
<accession>A0A7W5B1I8</accession>
<gene>
    <name evidence="2" type="ORF">FHS18_004049</name>
</gene>
<dbReference type="AlphaFoldDB" id="A0A7W5B1I8"/>
<keyword evidence="2" id="KW-0413">Isomerase</keyword>
<sequence length="184" mass="21007">MDTFNIYSLWLIIALQLILIFVILISVKSKYFAQGTPPGLNIPSTIVKDSNNESQPLYQILSKSKVNLVCFVANGCRFCEKIIPEIEKLKERNPDIQVTLLLHKDERNSENLINRTKTILPSYNLTGNEGKKLFKINIYPFGVLTNERGVILKRGIMTNHNLLSWTIDMPEAIGYLKEQERVLG</sequence>
<dbReference type="Proteomes" id="UP000570361">
    <property type="component" value="Unassembled WGS sequence"/>
</dbReference>
<keyword evidence="3" id="KW-1185">Reference proteome</keyword>